<protein>
    <recommendedName>
        <fullName evidence="4">DUF304 domain-containing protein</fullName>
    </recommendedName>
</protein>
<keyword evidence="1" id="KW-1133">Transmembrane helix</keyword>
<dbReference type="Proteomes" id="UP000602284">
    <property type="component" value="Unassembled WGS sequence"/>
</dbReference>
<evidence type="ECO:0000313" key="3">
    <source>
        <dbReference type="Proteomes" id="UP000602284"/>
    </source>
</evidence>
<keyword evidence="1" id="KW-0472">Membrane</keyword>
<name>A0ABS1J8Q4_9BACL</name>
<evidence type="ECO:0000313" key="2">
    <source>
        <dbReference type="EMBL" id="MBL0386632.1"/>
    </source>
</evidence>
<gene>
    <name evidence="2" type="ORF">JJB07_08210</name>
</gene>
<comment type="caution">
    <text evidence="2">The sequence shown here is derived from an EMBL/GenBank/DDBJ whole genome shotgun (WGS) entry which is preliminary data.</text>
</comment>
<dbReference type="RefSeq" id="WP_201633465.1">
    <property type="nucleotide sequence ID" value="NZ_JAEQNB010000002.1"/>
</dbReference>
<dbReference type="EMBL" id="JAEQNB010000002">
    <property type="protein sequence ID" value="MBL0386632.1"/>
    <property type="molecule type" value="Genomic_DNA"/>
</dbReference>
<evidence type="ECO:0000256" key="1">
    <source>
        <dbReference type="SAM" id="Phobius"/>
    </source>
</evidence>
<accession>A0ABS1J8Q4</accession>
<proteinExistence type="predicted"/>
<evidence type="ECO:0008006" key="4">
    <source>
        <dbReference type="Google" id="ProtNLM"/>
    </source>
</evidence>
<keyword evidence="1" id="KW-0812">Transmembrane</keyword>
<sequence length="131" mass="15617">MRIVYDTPWLDDGYWLLIVGLPVLLFIGFFLAKILFKDREYDVPQNVVVMPHDLLWRTYTNDYRIIMEISRAVVQVQSFPPVTYHQIYLHLQSEEAHRVASTIGTFHVYREHDIRSYLDEVDALRQSQFRG</sequence>
<keyword evidence="3" id="KW-1185">Reference proteome</keyword>
<reference evidence="2 3" key="1">
    <citation type="submission" date="2021-01" db="EMBL/GenBank/DDBJ databases">
        <title>Tumebacillus sp. strain ITR2 16S ribosomal RNA gene Genome sequencing and assembly.</title>
        <authorList>
            <person name="Kang M."/>
        </authorList>
    </citation>
    <scope>NUCLEOTIDE SEQUENCE [LARGE SCALE GENOMIC DNA]</scope>
    <source>
        <strain evidence="2 3">ITR2</strain>
    </source>
</reference>
<organism evidence="2 3">
    <name type="scientific">Tumebacillus amylolyticus</name>
    <dbReference type="NCBI Taxonomy" id="2801339"/>
    <lineage>
        <taxon>Bacteria</taxon>
        <taxon>Bacillati</taxon>
        <taxon>Bacillota</taxon>
        <taxon>Bacilli</taxon>
        <taxon>Bacillales</taxon>
        <taxon>Alicyclobacillaceae</taxon>
        <taxon>Tumebacillus</taxon>
    </lineage>
</organism>
<feature type="transmembrane region" description="Helical" evidence="1">
    <location>
        <begin position="14"/>
        <end position="36"/>
    </location>
</feature>